<feature type="domain" description="Integral membrane bound transporter" evidence="10">
    <location>
        <begin position="420"/>
        <end position="542"/>
    </location>
</feature>
<dbReference type="PANTHER" id="PTHR30509">
    <property type="entry name" value="P-HYDROXYBENZOIC ACID EFFLUX PUMP SUBUNIT-RELATED"/>
    <property type="match status" value="1"/>
</dbReference>
<feature type="transmembrane region" description="Helical" evidence="8">
    <location>
        <begin position="530"/>
        <end position="548"/>
    </location>
</feature>
<comment type="similarity">
    <text evidence="6">Belongs to the YccS/YhfK family.</text>
</comment>
<evidence type="ECO:0000259" key="9">
    <source>
        <dbReference type="Pfam" id="PF12805"/>
    </source>
</evidence>
<evidence type="ECO:0000256" key="2">
    <source>
        <dbReference type="ARBA" id="ARBA00022475"/>
    </source>
</evidence>
<keyword evidence="12" id="KW-1185">Reference proteome</keyword>
<dbReference type="AlphaFoldDB" id="A0A285X423"/>
<evidence type="ECO:0000256" key="8">
    <source>
        <dbReference type="SAM" id="Phobius"/>
    </source>
</evidence>
<feature type="transmembrane region" description="Helical" evidence="8">
    <location>
        <begin position="30"/>
        <end position="63"/>
    </location>
</feature>
<evidence type="ECO:0000256" key="7">
    <source>
        <dbReference type="SAM" id="Coils"/>
    </source>
</evidence>
<name>A0A285X423_9FLAO</name>
<keyword evidence="5 8" id="KW-0472">Membrane</keyword>
<dbReference type="Pfam" id="PF12805">
    <property type="entry name" value="FUSC-like"/>
    <property type="match status" value="1"/>
</dbReference>
<feature type="transmembrane region" description="Helical" evidence="8">
    <location>
        <begin position="126"/>
        <end position="147"/>
    </location>
</feature>
<dbReference type="Pfam" id="PF13515">
    <property type="entry name" value="FUSC_2"/>
    <property type="match status" value="1"/>
</dbReference>
<evidence type="ECO:0000256" key="1">
    <source>
        <dbReference type="ARBA" id="ARBA00004651"/>
    </source>
</evidence>
<dbReference type="Proteomes" id="UP000219193">
    <property type="component" value="Unassembled WGS sequence"/>
</dbReference>
<feature type="transmembrane region" description="Helical" evidence="8">
    <location>
        <begin position="153"/>
        <end position="172"/>
    </location>
</feature>
<organism evidence="11 12">
    <name type="scientific">Salinimicrobium sediminis</name>
    <dbReference type="NCBI Taxonomy" id="1343891"/>
    <lineage>
        <taxon>Bacteria</taxon>
        <taxon>Pseudomonadati</taxon>
        <taxon>Bacteroidota</taxon>
        <taxon>Flavobacteriia</taxon>
        <taxon>Flavobacteriales</taxon>
        <taxon>Flavobacteriaceae</taxon>
        <taxon>Salinimicrobium</taxon>
    </lineage>
</organism>
<evidence type="ECO:0000259" key="10">
    <source>
        <dbReference type="Pfam" id="PF13515"/>
    </source>
</evidence>
<evidence type="ECO:0000256" key="5">
    <source>
        <dbReference type="ARBA" id="ARBA00023136"/>
    </source>
</evidence>
<gene>
    <name evidence="11" type="ORF">SAMN06296241_1655</name>
</gene>
<dbReference type="GO" id="GO:0005886">
    <property type="term" value="C:plasma membrane"/>
    <property type="evidence" value="ECO:0007669"/>
    <property type="project" value="UniProtKB-SubCell"/>
</dbReference>
<keyword evidence="7" id="KW-0175">Coiled coil</keyword>
<feature type="transmembrane region" description="Helical" evidence="8">
    <location>
        <begin position="100"/>
        <end position="119"/>
    </location>
</feature>
<feature type="domain" description="Integral membrane protein YccS N-terminal" evidence="9">
    <location>
        <begin position="82"/>
        <end position="348"/>
    </location>
</feature>
<accession>A0A285X423</accession>
<evidence type="ECO:0000256" key="6">
    <source>
        <dbReference type="ARBA" id="ARBA00043993"/>
    </source>
</evidence>
<protein>
    <submittedName>
        <fullName evidence="11">TIGR01666 family membrane protein</fullName>
    </submittedName>
</protein>
<feature type="transmembrane region" description="Helical" evidence="8">
    <location>
        <begin position="479"/>
        <end position="496"/>
    </location>
</feature>
<keyword evidence="4 8" id="KW-1133">Transmembrane helix</keyword>
<evidence type="ECO:0000256" key="4">
    <source>
        <dbReference type="ARBA" id="ARBA00022989"/>
    </source>
</evidence>
<feature type="transmembrane region" description="Helical" evidence="8">
    <location>
        <begin position="457"/>
        <end position="473"/>
    </location>
</feature>
<dbReference type="EMBL" id="OCMF01000002">
    <property type="protein sequence ID" value="SOC80110.1"/>
    <property type="molecule type" value="Genomic_DNA"/>
</dbReference>
<feature type="transmembrane region" description="Helical" evidence="8">
    <location>
        <begin position="410"/>
        <end position="427"/>
    </location>
</feature>
<dbReference type="InterPro" id="IPR049453">
    <property type="entry name" value="Memb_transporter_dom"/>
</dbReference>
<evidence type="ECO:0000256" key="3">
    <source>
        <dbReference type="ARBA" id="ARBA00022692"/>
    </source>
</evidence>
<feature type="transmembrane region" description="Helical" evidence="8">
    <location>
        <begin position="503"/>
        <end position="518"/>
    </location>
</feature>
<feature type="coiled-coil region" evidence="7">
    <location>
        <begin position="697"/>
        <end position="724"/>
    </location>
</feature>
<evidence type="ECO:0000313" key="11">
    <source>
        <dbReference type="EMBL" id="SOC80110.1"/>
    </source>
</evidence>
<keyword evidence="3 8" id="KW-0812">Transmembrane</keyword>
<proteinExistence type="inferred from homology"/>
<comment type="subcellular location">
    <subcellularLocation>
        <location evidence="1">Cell membrane</location>
        <topology evidence="1">Multi-pass membrane protein</topology>
    </subcellularLocation>
</comment>
<dbReference type="PANTHER" id="PTHR30509:SF8">
    <property type="entry name" value="INNER MEMBRANE PROTEIN YCCS"/>
    <property type="match status" value="1"/>
</dbReference>
<dbReference type="InterPro" id="IPR032692">
    <property type="entry name" value="YccS_N"/>
</dbReference>
<keyword evidence="2" id="KW-1003">Cell membrane</keyword>
<evidence type="ECO:0000313" key="12">
    <source>
        <dbReference type="Proteomes" id="UP000219193"/>
    </source>
</evidence>
<sequence length="746" mass="85585">MYKISRGLNLIQYLKDFFNLLRTAEFSKGIRFAVAAIVPLLVTGYFDVLEIGMAMAIGVLLTSPSDVPGSLRRRVIGISLSVVIAVFATIVIGFSLTHPVIFIPVLVLLTFHFSMISVFGFRASLIAFSGLFAVVLSMAQVASQGGIVLHSLWIGAGGIWYLLFSLALHYFLRRRETDQLLAEAFELTADYLDIRARLMDEKGENNHQFQKELFDLQTSINEKHELIREMLITRRRNFGRSGMVRKRLLIFMELVDILELSMANPVNYQRMEELFKEHPEKIGLVKDWSFIMAENLRMIAGVMLGKKNSGDNESLHLKKAEIWQNFEAFATNAKSSEDNEVLLVYKNLLNFKEKQYQKILSIERLLKEWGENKEFRIKRKDAAKFLTTPDYNPKTLQDHLDLKSPIFRHSLRLTVTLVIGYAIGNFFEVQNAYWILLTILVIMRPGYALTRDRFKQRLYGTIIGGAIAVSLVLLIRNQVMYGVFAVISLILAHSMIQRNYKTAAAFITLNVVFVYSLLRPDVLQVIQYRVLDTAVGALLAFLAAKFLWPTWEYSMIQNFINESIKANCSFIKEIEAYYQNKNRLPASYRLARKQAFLAMGDLNAAFQRMAQEPGTEKDHLEATFKLVSLNQEFLSGAASLGTFMRSHPTTEASEHFKNYMTAIQQNLAASGGKKEGVHLQFSEEIRNAERFYEELYKKLLQMNKVNEEREKKGVRERLEEVQILMDRLKWLLEISENTKNLQLKEA</sequence>
<reference evidence="12" key="1">
    <citation type="submission" date="2017-09" db="EMBL/GenBank/DDBJ databases">
        <authorList>
            <person name="Varghese N."/>
            <person name="Submissions S."/>
        </authorList>
    </citation>
    <scope>NUCLEOTIDE SEQUENCE [LARGE SCALE GENOMIC DNA]</scope>
    <source>
        <strain evidence="12">CGMCC 1.12641</strain>
    </source>
</reference>
<feature type="transmembrane region" description="Helical" evidence="8">
    <location>
        <begin position="75"/>
        <end position="94"/>
    </location>
</feature>